<keyword evidence="1 5" id="KW-0963">Cytoplasm</keyword>
<evidence type="ECO:0000256" key="4">
    <source>
        <dbReference type="ARBA" id="ARBA00048267"/>
    </source>
</evidence>
<feature type="active site" evidence="5 6">
    <location>
        <position position="160"/>
    </location>
</feature>
<evidence type="ECO:0000256" key="2">
    <source>
        <dbReference type="ARBA" id="ARBA00022500"/>
    </source>
</evidence>
<dbReference type="NCBIfam" id="NF001965">
    <property type="entry name" value="PRK00742.1"/>
    <property type="match status" value="1"/>
</dbReference>
<evidence type="ECO:0000259" key="8">
    <source>
        <dbReference type="PROSITE" id="PS50110"/>
    </source>
</evidence>
<comment type="catalytic activity">
    <reaction evidence="4 5">
        <text>[protein]-L-glutamate 5-O-methyl ester + H2O = L-glutamyl-[protein] + methanol + H(+)</text>
        <dbReference type="Rhea" id="RHEA:23236"/>
        <dbReference type="Rhea" id="RHEA-COMP:10208"/>
        <dbReference type="Rhea" id="RHEA-COMP:10311"/>
        <dbReference type="ChEBI" id="CHEBI:15377"/>
        <dbReference type="ChEBI" id="CHEBI:15378"/>
        <dbReference type="ChEBI" id="CHEBI:17790"/>
        <dbReference type="ChEBI" id="CHEBI:29973"/>
        <dbReference type="ChEBI" id="CHEBI:82795"/>
        <dbReference type="EC" id="3.1.1.61"/>
    </reaction>
</comment>
<evidence type="ECO:0000256" key="1">
    <source>
        <dbReference type="ARBA" id="ARBA00022490"/>
    </source>
</evidence>
<evidence type="ECO:0000256" key="5">
    <source>
        <dbReference type="HAMAP-Rule" id="MF_00099"/>
    </source>
</evidence>
<evidence type="ECO:0000259" key="9">
    <source>
        <dbReference type="PROSITE" id="PS50122"/>
    </source>
</evidence>
<keyword evidence="3 5" id="KW-0378">Hydrolase</keyword>
<comment type="function">
    <text evidence="5">Involved in chemotaxis. Part of a chemotaxis signal transduction system that modulates chemotaxis in response to various stimuli. Catalyzes the demethylation of specific methylglutamate residues introduced into the chemoreceptors (methyl-accepting chemotaxis proteins or MCP) by CheR. Also mediates the irreversible deamidation of specific glutamine residues to glutamic acid.</text>
</comment>
<dbReference type="PANTHER" id="PTHR42872:SF6">
    <property type="entry name" value="PROTEIN-GLUTAMATE METHYLESTERASE_PROTEIN-GLUTAMINE GLUTAMINASE"/>
    <property type="match status" value="1"/>
</dbReference>
<sequence>MRIAIVNDIPNVVEALKSVLAQVPDYKVAWIASNGTQAVTKCAADTPDLILMDLLMPVMDGVEVTRQIMSDSPCAILLITDTVNGDTSKVFEAMGYGALDTIHAPILGHSGQIEGGAGILEKIATIGKLIGKTSKPSGRIRERGSSPSKFTPPLIVIGSSTGGPQALAVLLSGLPANFSAAVVIVQHVDEQFTSGLAEWLNTQSRLPVKLAQVGSQIQVGQVLIAATNDHLILQPNLSLWYTKEPRDYPYRPSVDVFFKSVAQHWTRKGVAVILTGMGKDGAQGLLSLRSTGWYTIAQDQATSVVYGMPKAAVELKAAVEILPIEAIAQACEKQLLRSIF</sequence>
<dbReference type="InterPro" id="IPR011006">
    <property type="entry name" value="CheY-like_superfamily"/>
</dbReference>
<comment type="similarity">
    <text evidence="5">Belongs to the CheB family.</text>
</comment>
<feature type="modified residue" description="4-aspartylphosphate" evidence="5 7">
    <location>
        <position position="53"/>
    </location>
</feature>
<dbReference type="SMART" id="SM00448">
    <property type="entry name" value="REC"/>
    <property type="match status" value="1"/>
</dbReference>
<protein>
    <recommendedName>
        <fullName evidence="5">Protein-glutamate methylesterase/protein-glutamine glutaminase</fullName>
        <ecNumber evidence="5">3.1.1.61</ecNumber>
        <ecNumber evidence="5">3.5.1.44</ecNumber>
    </recommendedName>
</protein>
<comment type="PTM">
    <text evidence="5">Phosphorylated by CheA. Phosphorylation of the N-terminal regulatory domain activates the methylesterase activity.</text>
</comment>
<evidence type="ECO:0000256" key="3">
    <source>
        <dbReference type="ARBA" id="ARBA00022801"/>
    </source>
</evidence>
<dbReference type="InterPro" id="IPR000673">
    <property type="entry name" value="Sig_transdc_resp-reg_Me-estase"/>
</dbReference>
<dbReference type="CDD" id="cd16432">
    <property type="entry name" value="CheB_Rec"/>
    <property type="match status" value="1"/>
</dbReference>
<keyword evidence="2 5" id="KW-0145">Chemotaxis</keyword>
<dbReference type="PIRSF" id="PIRSF000876">
    <property type="entry name" value="RR_chemtxs_CheB"/>
    <property type="match status" value="1"/>
</dbReference>
<feature type="active site" evidence="5 6">
    <location>
        <position position="187"/>
    </location>
</feature>
<evidence type="ECO:0000313" key="11">
    <source>
        <dbReference type="Proteomes" id="UP001199525"/>
    </source>
</evidence>
<dbReference type="PROSITE" id="PS50122">
    <property type="entry name" value="CHEB"/>
    <property type="match status" value="1"/>
</dbReference>
<keyword evidence="11" id="KW-1185">Reference proteome</keyword>
<feature type="domain" description="CheB-type methylesterase" evidence="9">
    <location>
        <begin position="154"/>
        <end position="330"/>
    </location>
</feature>
<dbReference type="HAMAP" id="MF_00099">
    <property type="entry name" value="CheB_chemtxs"/>
    <property type="match status" value="1"/>
</dbReference>
<evidence type="ECO:0000256" key="6">
    <source>
        <dbReference type="PROSITE-ProRule" id="PRU00050"/>
    </source>
</evidence>
<dbReference type="CDD" id="cd17541">
    <property type="entry name" value="REC_CheB-like"/>
    <property type="match status" value="1"/>
</dbReference>
<comment type="domain">
    <text evidence="5">Contains a C-terminal catalytic domain, and an N-terminal region which modulates catalytic activity.</text>
</comment>
<organism evidence="10 11">
    <name type="scientific">Nostoc favosum CHAB5714</name>
    <dbReference type="NCBI Taxonomy" id="2780399"/>
    <lineage>
        <taxon>Bacteria</taxon>
        <taxon>Bacillati</taxon>
        <taxon>Cyanobacteriota</taxon>
        <taxon>Cyanophyceae</taxon>
        <taxon>Nostocales</taxon>
        <taxon>Nostocaceae</taxon>
        <taxon>Nostoc</taxon>
        <taxon>Nostoc favosum</taxon>
    </lineage>
</organism>
<feature type="active site" evidence="5 6">
    <location>
        <position position="280"/>
    </location>
</feature>
<comment type="catalytic activity">
    <reaction evidence="5">
        <text>L-glutaminyl-[protein] + H2O = L-glutamyl-[protein] + NH4(+)</text>
        <dbReference type="Rhea" id="RHEA:16441"/>
        <dbReference type="Rhea" id="RHEA-COMP:10207"/>
        <dbReference type="Rhea" id="RHEA-COMP:10208"/>
        <dbReference type="ChEBI" id="CHEBI:15377"/>
        <dbReference type="ChEBI" id="CHEBI:28938"/>
        <dbReference type="ChEBI" id="CHEBI:29973"/>
        <dbReference type="ChEBI" id="CHEBI:30011"/>
        <dbReference type="EC" id="3.5.1.44"/>
    </reaction>
</comment>
<keyword evidence="5 7" id="KW-0597">Phosphoprotein</keyword>
<dbReference type="EC" id="3.5.1.44" evidence="5"/>
<dbReference type="Pfam" id="PF00072">
    <property type="entry name" value="Response_reg"/>
    <property type="match status" value="1"/>
</dbReference>
<dbReference type="SUPFAM" id="SSF52738">
    <property type="entry name" value="Methylesterase CheB, C-terminal domain"/>
    <property type="match status" value="1"/>
</dbReference>
<dbReference type="InterPro" id="IPR008248">
    <property type="entry name" value="CheB-like"/>
</dbReference>
<dbReference type="PANTHER" id="PTHR42872">
    <property type="entry name" value="PROTEIN-GLUTAMATE METHYLESTERASE/PROTEIN-GLUTAMINE GLUTAMINASE"/>
    <property type="match status" value="1"/>
</dbReference>
<dbReference type="Gene3D" id="3.40.50.2300">
    <property type="match status" value="1"/>
</dbReference>
<evidence type="ECO:0000313" key="10">
    <source>
        <dbReference type="EMBL" id="MCC5602219.1"/>
    </source>
</evidence>
<gene>
    <name evidence="5" type="primary">cheB</name>
    <name evidence="10" type="ORF">LC586_24215</name>
</gene>
<dbReference type="InterPro" id="IPR035909">
    <property type="entry name" value="CheB_C"/>
</dbReference>
<dbReference type="EC" id="3.1.1.61" evidence="5"/>
<dbReference type="SUPFAM" id="SSF52172">
    <property type="entry name" value="CheY-like"/>
    <property type="match status" value="1"/>
</dbReference>
<accession>A0ABS8IEN0</accession>
<evidence type="ECO:0000256" key="7">
    <source>
        <dbReference type="PROSITE-ProRule" id="PRU00169"/>
    </source>
</evidence>
<dbReference type="Gene3D" id="3.40.50.180">
    <property type="entry name" value="Methylesterase CheB, C-terminal domain"/>
    <property type="match status" value="1"/>
</dbReference>
<dbReference type="InterPro" id="IPR001789">
    <property type="entry name" value="Sig_transdc_resp-reg_receiver"/>
</dbReference>
<dbReference type="EMBL" id="JAIVFQ010000046">
    <property type="protein sequence ID" value="MCC5602219.1"/>
    <property type="molecule type" value="Genomic_DNA"/>
</dbReference>
<name>A0ABS8IEN0_9NOSO</name>
<dbReference type="RefSeq" id="WP_229487187.1">
    <property type="nucleotide sequence ID" value="NZ_JAIVFQ010000046.1"/>
</dbReference>
<feature type="domain" description="Response regulatory" evidence="8">
    <location>
        <begin position="2"/>
        <end position="119"/>
    </location>
</feature>
<proteinExistence type="inferred from homology"/>
<dbReference type="Proteomes" id="UP001199525">
    <property type="component" value="Unassembled WGS sequence"/>
</dbReference>
<dbReference type="Pfam" id="PF01339">
    <property type="entry name" value="CheB_methylest"/>
    <property type="match status" value="1"/>
</dbReference>
<dbReference type="NCBIfam" id="NF009206">
    <property type="entry name" value="PRK12555.1"/>
    <property type="match status" value="1"/>
</dbReference>
<comment type="subcellular location">
    <subcellularLocation>
        <location evidence="5">Cytoplasm</location>
    </subcellularLocation>
</comment>
<comment type="caution">
    <text evidence="10">The sequence shown here is derived from an EMBL/GenBank/DDBJ whole genome shotgun (WGS) entry which is preliminary data.</text>
</comment>
<dbReference type="PROSITE" id="PS50110">
    <property type="entry name" value="RESPONSE_REGULATORY"/>
    <property type="match status" value="1"/>
</dbReference>
<reference evidence="10 11" key="1">
    <citation type="journal article" date="2021" name="Microorganisms">
        <title>Genome Evolution of Filamentous Cyanobacterium Nostoc Species: From Facultative Symbiosis to Free Living.</title>
        <authorList>
            <person name="Huo D."/>
            <person name="Li H."/>
            <person name="Cai F."/>
            <person name="Guo X."/>
            <person name="Qiao Z."/>
            <person name="Wang W."/>
            <person name="Yu G."/>
            <person name="Li R."/>
        </authorList>
    </citation>
    <scope>NUCLEOTIDE SEQUENCE [LARGE SCALE GENOMIC DNA]</scope>
    <source>
        <strain evidence="10 11">CHAB 5714</strain>
    </source>
</reference>